<dbReference type="GO" id="GO:0005886">
    <property type="term" value="C:plasma membrane"/>
    <property type="evidence" value="ECO:0007669"/>
    <property type="project" value="TreeGrafter"/>
</dbReference>
<evidence type="ECO:0000256" key="13">
    <source>
        <dbReference type="SAM" id="Phobius"/>
    </source>
</evidence>
<keyword evidence="5 12" id="KW-0812">Transmembrane</keyword>
<reference evidence="14 15" key="1">
    <citation type="journal article" date="2018" name="Nat. Ecol. Evol.">
        <title>Genomic signatures of mitonuclear coevolution across populations of Tigriopus californicus.</title>
        <authorList>
            <person name="Barreto F.S."/>
            <person name="Watson E.T."/>
            <person name="Lima T.G."/>
            <person name="Willett C.S."/>
            <person name="Edmands S."/>
            <person name="Li W."/>
            <person name="Burton R.S."/>
        </authorList>
    </citation>
    <scope>NUCLEOTIDE SEQUENCE [LARGE SCALE GENOMIC DNA]</scope>
    <source>
        <strain evidence="14 15">San Diego</strain>
    </source>
</reference>
<dbReference type="GO" id="GO:0015280">
    <property type="term" value="F:ligand-gated sodium channel activity"/>
    <property type="evidence" value="ECO:0007669"/>
    <property type="project" value="TreeGrafter"/>
</dbReference>
<keyword evidence="6 13" id="KW-1133">Transmembrane helix</keyword>
<evidence type="ECO:0000256" key="9">
    <source>
        <dbReference type="ARBA" id="ARBA00023136"/>
    </source>
</evidence>
<dbReference type="OMA" id="PINSSAC"/>
<dbReference type="AlphaFoldDB" id="A0A553PQU4"/>
<dbReference type="PRINTS" id="PR01078">
    <property type="entry name" value="AMINACHANNEL"/>
</dbReference>
<evidence type="ECO:0000313" key="15">
    <source>
        <dbReference type="Proteomes" id="UP000318571"/>
    </source>
</evidence>
<evidence type="ECO:0000256" key="4">
    <source>
        <dbReference type="ARBA" id="ARBA00022461"/>
    </source>
</evidence>
<evidence type="ECO:0000256" key="7">
    <source>
        <dbReference type="ARBA" id="ARBA00023053"/>
    </source>
</evidence>
<dbReference type="PANTHER" id="PTHR11690:SF248">
    <property type="entry name" value="PICKPOCKET 17, ISOFORM A"/>
    <property type="match status" value="1"/>
</dbReference>
<organism evidence="14 15">
    <name type="scientific">Tigriopus californicus</name>
    <name type="common">Marine copepod</name>
    <dbReference type="NCBI Taxonomy" id="6832"/>
    <lineage>
        <taxon>Eukaryota</taxon>
        <taxon>Metazoa</taxon>
        <taxon>Ecdysozoa</taxon>
        <taxon>Arthropoda</taxon>
        <taxon>Crustacea</taxon>
        <taxon>Multicrustacea</taxon>
        <taxon>Hexanauplia</taxon>
        <taxon>Copepoda</taxon>
        <taxon>Harpacticoida</taxon>
        <taxon>Harpacticidae</taxon>
        <taxon>Tigriopus</taxon>
    </lineage>
</organism>
<evidence type="ECO:0000256" key="1">
    <source>
        <dbReference type="ARBA" id="ARBA00004141"/>
    </source>
</evidence>
<evidence type="ECO:0000256" key="12">
    <source>
        <dbReference type="RuleBase" id="RU000679"/>
    </source>
</evidence>
<protein>
    <submittedName>
        <fullName evidence="14">Uncharacterized protein</fullName>
    </submittedName>
</protein>
<keyword evidence="7" id="KW-0915">Sodium</keyword>
<comment type="caution">
    <text evidence="14">The sequence shown here is derived from an EMBL/GenBank/DDBJ whole genome shotgun (WGS) entry which is preliminary data.</text>
</comment>
<feature type="transmembrane region" description="Helical" evidence="13">
    <location>
        <begin position="37"/>
        <end position="57"/>
    </location>
</feature>
<sequence length="582" mass="63554">MGVLGILAASWNNFFDNTSASGASNAARSKHPLRKTAWLFIFVLGLTLTIWGVYQVVVEYLSYPVSTTIALRHYSKIQFPAVTICNQNRVDCERLQRVIEECQLTPGQCQVNVTKVGILEKINASSCPLPPQEALQLALASGLGALGGAVGDVLGGVGDTTGIIIGGDTSDGGGGGGLLGGILGGLGRKKRSLLDNETLKDDRPADVALENEFLELFMRLDNHERASIGHAFDEFVLTCTFREGNCKNSSFFWPSQSPNYGNCYTFNSGINGKDPQGGRRVSSMSGPSFGLTLVLNLNQTNYMQRGQTTQAGARMVIHSSHVRPMTDEFGNDLIPNTLNSVAVQEIVIGREPAPYTSDCITEWSKTNYSDFIPSSGYNYTLSLCQRFCLMTTFQDTCGCFHPHFLEGDMNRGDFLPCSLTHGSNQSECITRVIEEVDVGVRNCSCKVECLESDYKLSLSQSQWPSTQFSDEAREQYGFAETKPNETSLEQNLVKIRVFFNSLNIQHVTESPKYSWSDGTMISALGGALSLYLGISVVMAIEFLEFLIDVILNVYSFGIRGKKVKDQTTSAKGSVAWGLNGLK</sequence>
<keyword evidence="10 12" id="KW-0739">Sodium transport</keyword>
<keyword evidence="15" id="KW-1185">Reference proteome</keyword>
<keyword evidence="4 12" id="KW-0894">Sodium channel</keyword>
<evidence type="ECO:0000256" key="11">
    <source>
        <dbReference type="ARBA" id="ARBA00023303"/>
    </source>
</evidence>
<evidence type="ECO:0000313" key="14">
    <source>
        <dbReference type="EMBL" id="TRY80052.1"/>
    </source>
</evidence>
<proteinExistence type="inferred from homology"/>
<evidence type="ECO:0000256" key="10">
    <source>
        <dbReference type="ARBA" id="ARBA00023201"/>
    </source>
</evidence>
<dbReference type="EMBL" id="VCGU01000002">
    <property type="protein sequence ID" value="TRY80052.1"/>
    <property type="molecule type" value="Genomic_DNA"/>
</dbReference>
<dbReference type="PANTHER" id="PTHR11690">
    <property type="entry name" value="AMILORIDE-SENSITIVE SODIUM CHANNEL-RELATED"/>
    <property type="match status" value="1"/>
</dbReference>
<dbReference type="Pfam" id="PF00858">
    <property type="entry name" value="ASC"/>
    <property type="match status" value="1"/>
</dbReference>
<evidence type="ECO:0000256" key="3">
    <source>
        <dbReference type="ARBA" id="ARBA00022448"/>
    </source>
</evidence>
<name>A0A553PQU4_TIGCA</name>
<dbReference type="Proteomes" id="UP000318571">
    <property type="component" value="Chromosome 6"/>
</dbReference>
<keyword evidence="11 12" id="KW-0407">Ion channel</keyword>
<accession>A0A553PQU4</accession>
<evidence type="ECO:0000256" key="5">
    <source>
        <dbReference type="ARBA" id="ARBA00022692"/>
    </source>
</evidence>
<keyword evidence="9 13" id="KW-0472">Membrane</keyword>
<dbReference type="STRING" id="6832.A0A553PQU4"/>
<keyword evidence="8 12" id="KW-0406">Ion transport</keyword>
<dbReference type="InterPro" id="IPR001873">
    <property type="entry name" value="ENaC"/>
</dbReference>
<dbReference type="Gene3D" id="1.10.287.770">
    <property type="entry name" value="YojJ-like"/>
    <property type="match status" value="1"/>
</dbReference>
<gene>
    <name evidence="14" type="ORF">TCAL_06774</name>
</gene>
<evidence type="ECO:0000256" key="6">
    <source>
        <dbReference type="ARBA" id="ARBA00022989"/>
    </source>
</evidence>
<dbReference type="Gene3D" id="2.60.470.10">
    <property type="entry name" value="Acid-sensing ion channels like domains"/>
    <property type="match status" value="1"/>
</dbReference>
<keyword evidence="3 12" id="KW-0813">Transport</keyword>
<comment type="subcellular location">
    <subcellularLocation>
        <location evidence="1">Membrane</location>
        <topology evidence="1">Multi-pass membrane protein</topology>
    </subcellularLocation>
</comment>
<evidence type="ECO:0000256" key="8">
    <source>
        <dbReference type="ARBA" id="ARBA00023065"/>
    </source>
</evidence>
<evidence type="ECO:0000256" key="2">
    <source>
        <dbReference type="ARBA" id="ARBA00007193"/>
    </source>
</evidence>
<comment type="similarity">
    <text evidence="2 12">Belongs to the amiloride-sensitive sodium channel (TC 1.A.6) family.</text>
</comment>